<keyword evidence="2" id="KW-1185">Reference proteome</keyword>
<evidence type="ECO:0000313" key="1">
    <source>
        <dbReference type="EMBL" id="GHA48427.1"/>
    </source>
</evidence>
<name>A0ABQ3CZU4_9RHOB</name>
<accession>A0ABQ3CZU4</accession>
<sequence>MTKPTLYLHIGMHKTGTTFLQNILGRNREHLLENESLFFPDYASVLNGQLTTRSGANSGHGAFTHRRRQAAIHQRIIDDCNRLKPKSVLISSENFTIWRRKVTAKQYLSRFQYFDRIVVILVLRRQDRWIESYYKQLLDGFIDFEIRSIEQFCEDLDEQLFDYKKRFQPWCDIVGANNFRVGSYDDIISGPGLTTWFCDELGLSSASREFLSSQDAPQYPSASGLNSFALRLLNKLVITNKETRTKIVRDLYNAGEVENFDLLPKHVAENLRDKYKTSNDWISKNWIQTKTPEFSEWKALHYTDTPTPNTQHANLIKKLDALADSIEQHCGPSARALAFRDLDKILATNGSDTNFPQRIKTVNDDLRRACKILQARLANSSKRFLIADLSRQLKKVGVSLWRRLNG</sequence>
<evidence type="ECO:0008006" key="3">
    <source>
        <dbReference type="Google" id="ProtNLM"/>
    </source>
</evidence>
<gene>
    <name evidence="1" type="ORF">GCM10008927_11880</name>
</gene>
<evidence type="ECO:0000313" key="2">
    <source>
        <dbReference type="Proteomes" id="UP000634455"/>
    </source>
</evidence>
<dbReference type="InterPro" id="IPR027417">
    <property type="entry name" value="P-loop_NTPase"/>
</dbReference>
<dbReference type="Proteomes" id="UP000634455">
    <property type="component" value="Unassembled WGS sequence"/>
</dbReference>
<dbReference type="SUPFAM" id="SSF52540">
    <property type="entry name" value="P-loop containing nucleoside triphosphate hydrolases"/>
    <property type="match status" value="1"/>
</dbReference>
<protein>
    <recommendedName>
        <fullName evidence="3">Sulfotransferase domain-containing protein</fullName>
    </recommendedName>
</protein>
<proteinExistence type="predicted"/>
<dbReference type="EMBL" id="BMZF01000002">
    <property type="protein sequence ID" value="GHA48427.1"/>
    <property type="molecule type" value="Genomic_DNA"/>
</dbReference>
<comment type="caution">
    <text evidence="1">The sequence shown here is derived from an EMBL/GenBank/DDBJ whole genome shotgun (WGS) entry which is preliminary data.</text>
</comment>
<reference evidence="2" key="1">
    <citation type="journal article" date="2019" name="Int. J. Syst. Evol. Microbiol.">
        <title>The Global Catalogue of Microorganisms (GCM) 10K type strain sequencing project: providing services to taxonomists for standard genome sequencing and annotation.</title>
        <authorList>
            <consortium name="The Broad Institute Genomics Platform"/>
            <consortium name="The Broad Institute Genome Sequencing Center for Infectious Disease"/>
            <person name="Wu L."/>
            <person name="Ma J."/>
        </authorList>
    </citation>
    <scope>NUCLEOTIDE SEQUENCE [LARGE SCALE GENOMIC DNA]</scope>
    <source>
        <strain evidence="2">KCTC 32465</strain>
    </source>
</reference>
<dbReference type="Gene3D" id="3.40.50.300">
    <property type="entry name" value="P-loop containing nucleotide triphosphate hydrolases"/>
    <property type="match status" value="1"/>
</dbReference>
<organism evidence="1 2">
    <name type="scientific">Paramylibacter ulvae</name>
    <dbReference type="NCBI Taxonomy" id="1651968"/>
    <lineage>
        <taxon>Bacteria</taxon>
        <taxon>Pseudomonadati</taxon>
        <taxon>Pseudomonadota</taxon>
        <taxon>Alphaproteobacteria</taxon>
        <taxon>Rhodobacterales</taxon>
        <taxon>Paracoccaceae</taxon>
        <taxon>Paramylibacter</taxon>
    </lineage>
</organism>